<dbReference type="GO" id="GO:0009279">
    <property type="term" value="C:cell outer membrane"/>
    <property type="evidence" value="ECO:0007669"/>
    <property type="project" value="UniProtKB-SubCell"/>
</dbReference>
<dbReference type="EMBL" id="CP004335">
    <property type="protein sequence ID" value="AHH07760.1"/>
    <property type="molecule type" value="Genomic_DNA"/>
</dbReference>
<geneLocation type="plasmid" evidence="9">
    <name>unnamed</name>
</geneLocation>
<dbReference type="SUPFAM" id="SSF74748">
    <property type="entry name" value="Variable surface antigen VlsE"/>
    <property type="match status" value="1"/>
</dbReference>
<keyword evidence="7 8" id="KW-0449">Lipoprotein</keyword>
<keyword evidence="4 8" id="KW-0472">Membrane</keyword>
<reference evidence="9" key="1">
    <citation type="submission" date="2013-02" db="EMBL/GenBank/DDBJ databases">
        <title>Comparative genomics of Borrelia species.</title>
        <authorList>
            <person name="Schwan T.G."/>
            <person name="Raffel S.J."/>
            <person name="Porcella S.F."/>
        </authorList>
    </citation>
    <scope>NUCLEOTIDE SEQUENCE</scope>
    <source>
        <strain evidence="9">DOU</strain>
        <plasmid evidence="9">unnamed</plasmid>
    </source>
</reference>
<evidence type="ECO:0000256" key="3">
    <source>
        <dbReference type="ARBA" id="ARBA00022729"/>
    </source>
</evidence>
<evidence type="ECO:0000313" key="9">
    <source>
        <dbReference type="EMBL" id="AHH07760.1"/>
    </source>
</evidence>
<evidence type="ECO:0000256" key="7">
    <source>
        <dbReference type="ARBA" id="ARBA00023288"/>
    </source>
</evidence>
<evidence type="ECO:0000256" key="5">
    <source>
        <dbReference type="ARBA" id="ARBA00023139"/>
    </source>
</evidence>
<keyword evidence="5 8" id="KW-0564">Palmitate</keyword>
<evidence type="ECO:0000256" key="2">
    <source>
        <dbReference type="ARBA" id="ARBA00004459"/>
    </source>
</evidence>
<dbReference type="InterPro" id="IPR000680">
    <property type="entry name" value="Borrelia_lipo"/>
</dbReference>
<organism evidence="9">
    <name type="scientific">Borrelia crocidurae DOU</name>
    <dbReference type="NCBI Taxonomy" id="1293575"/>
    <lineage>
        <taxon>Bacteria</taxon>
        <taxon>Pseudomonadati</taxon>
        <taxon>Spirochaetota</taxon>
        <taxon>Spirochaetia</taxon>
        <taxon>Spirochaetales</taxon>
        <taxon>Borreliaceae</taxon>
        <taxon>Borrelia</taxon>
    </lineage>
</organism>
<accession>W5SLL2</accession>
<keyword evidence="9" id="KW-0614">Plasmid</keyword>
<keyword evidence="3" id="KW-0732">Signal</keyword>
<name>W5SLL2_9SPIR</name>
<comment type="subcellular location">
    <subcellularLocation>
        <location evidence="2 8">Cell outer membrane</location>
        <topology evidence="2 8">Lipid-anchor</topology>
    </subcellularLocation>
</comment>
<dbReference type="HOGENOM" id="CLU_2858814_0_0_12"/>
<evidence type="ECO:0000256" key="8">
    <source>
        <dbReference type="RuleBase" id="RU363105"/>
    </source>
</evidence>
<keyword evidence="6 8" id="KW-0998">Cell outer membrane</keyword>
<comment type="function">
    <text evidence="1 8">The Vlp and Vsp proteins are antigenically distinct proteins, only one vlp or vsp gene is transcriptionally active at any one time. Switching between these genes is a mechanism of host immune response evasion.</text>
</comment>
<sequence>MKAIAGANADASKDGKVSDARAAAALALAKGTSTANDYKLTTAESKKDAVIAAGIALRGNGKRW</sequence>
<dbReference type="Pfam" id="PF00921">
    <property type="entry name" value="Lipoprotein_2"/>
    <property type="match status" value="1"/>
</dbReference>
<dbReference type="AlphaFoldDB" id="W5SLL2"/>
<gene>
    <name evidence="9" type="ORF">BCD_1694</name>
</gene>
<proteinExistence type="predicted"/>
<evidence type="ECO:0000256" key="1">
    <source>
        <dbReference type="ARBA" id="ARBA00003932"/>
    </source>
</evidence>
<evidence type="ECO:0000256" key="4">
    <source>
        <dbReference type="ARBA" id="ARBA00023136"/>
    </source>
</evidence>
<evidence type="ECO:0000256" key="6">
    <source>
        <dbReference type="ARBA" id="ARBA00023237"/>
    </source>
</evidence>
<protein>
    <recommendedName>
        <fullName evidence="8">Variable large protein</fullName>
    </recommendedName>
</protein>